<organism evidence="10 11">
    <name type="scientific">Paenibacillus stellifer</name>
    <dbReference type="NCBI Taxonomy" id="169760"/>
    <lineage>
        <taxon>Bacteria</taxon>
        <taxon>Bacillati</taxon>
        <taxon>Bacillota</taxon>
        <taxon>Bacilli</taxon>
        <taxon>Bacillales</taxon>
        <taxon>Paenibacillaceae</taxon>
        <taxon>Paenibacillus</taxon>
    </lineage>
</organism>
<dbReference type="KEGG" id="pste:PSTEL_24820"/>
<dbReference type="PANTHER" id="PTHR30487">
    <property type="entry name" value="TYPE 4 PREPILIN-LIKE PROTEINS LEADER PEPTIDE-PROCESSING ENZYME"/>
    <property type="match status" value="1"/>
</dbReference>
<dbReference type="STRING" id="169760.PSTEL_24820"/>
<sequence length="249" mass="26145">MTIILAVYMTLLGLILGSFYNVVALRVPAGESLLHPPSHCTGCGTRLKARDLIPVFSWLVSGGKCRHCGASVSPLYPLGELATGLLFLWSYLEFGLTVQGITALALSSLAVIVTVADLKYMLIPDKVLLFFLPVLTVLTLLHSEGPVWVHLLGAVVGAALILPFAWFGGMGVGDFKLFALLGLVIGIPGVLLAFFAACLLGTLAGGSLQLLGIVKRGQPVPFGPWLAAGALIAFGYGSQIIGGYLSLIR</sequence>
<feature type="domain" description="Prepilin type IV endopeptidase peptidase" evidence="8">
    <location>
        <begin position="105"/>
        <end position="204"/>
    </location>
</feature>
<dbReference type="EMBL" id="CP009286">
    <property type="protein sequence ID" value="AIQ65849.1"/>
    <property type="molecule type" value="Genomic_DNA"/>
</dbReference>
<gene>
    <name evidence="10" type="ORF">PSTEL_24820</name>
</gene>
<feature type="transmembrane region" description="Helical" evidence="7">
    <location>
        <begin position="147"/>
        <end position="166"/>
    </location>
</feature>
<keyword evidence="6 7" id="KW-0472">Membrane</keyword>
<dbReference type="GO" id="GO:0006465">
    <property type="term" value="P:signal peptide processing"/>
    <property type="evidence" value="ECO:0007669"/>
    <property type="project" value="TreeGrafter"/>
</dbReference>
<dbReference type="InterPro" id="IPR000045">
    <property type="entry name" value="Prepilin_IV_endopep_pep"/>
</dbReference>
<evidence type="ECO:0000256" key="1">
    <source>
        <dbReference type="ARBA" id="ARBA00004651"/>
    </source>
</evidence>
<dbReference type="InterPro" id="IPR050882">
    <property type="entry name" value="Prepilin_peptidase/N-MTase"/>
</dbReference>
<feature type="transmembrane region" description="Helical" evidence="7">
    <location>
        <begin position="94"/>
        <end position="116"/>
    </location>
</feature>
<dbReference type="HOGENOM" id="CLU_057101_0_1_9"/>
<keyword evidence="4 7" id="KW-0812">Transmembrane</keyword>
<dbReference type="PANTHER" id="PTHR30487:SF0">
    <property type="entry name" value="PREPILIN LEADER PEPTIDASE_N-METHYLTRANSFERASE-RELATED"/>
    <property type="match status" value="1"/>
</dbReference>
<evidence type="ECO:0000259" key="8">
    <source>
        <dbReference type="Pfam" id="PF01478"/>
    </source>
</evidence>
<feature type="domain" description="Prepilin peptidase A24 N-terminal" evidence="9">
    <location>
        <begin position="11"/>
        <end position="94"/>
    </location>
</feature>
<feature type="transmembrane region" description="Helical" evidence="7">
    <location>
        <begin position="225"/>
        <end position="247"/>
    </location>
</feature>
<dbReference type="Gene3D" id="1.20.120.1220">
    <property type="match status" value="1"/>
</dbReference>
<evidence type="ECO:0000256" key="4">
    <source>
        <dbReference type="ARBA" id="ARBA00022692"/>
    </source>
</evidence>
<dbReference type="GO" id="GO:0005886">
    <property type="term" value="C:plasma membrane"/>
    <property type="evidence" value="ECO:0007669"/>
    <property type="project" value="UniProtKB-SubCell"/>
</dbReference>
<evidence type="ECO:0000259" key="9">
    <source>
        <dbReference type="Pfam" id="PF06750"/>
    </source>
</evidence>
<dbReference type="OrthoDB" id="9789291at2"/>
<dbReference type="RefSeq" id="WP_038699220.1">
    <property type="nucleotide sequence ID" value="NZ_CP009286.1"/>
</dbReference>
<comment type="similarity">
    <text evidence="2">Belongs to the peptidase A24 family.</text>
</comment>
<evidence type="ECO:0000256" key="7">
    <source>
        <dbReference type="SAM" id="Phobius"/>
    </source>
</evidence>
<reference evidence="10 11" key="1">
    <citation type="submission" date="2014-08" db="EMBL/GenBank/DDBJ databases">
        <title>Comparative genomics of the Paenibacillus odorifer group.</title>
        <authorList>
            <person name="den Bakker H.C."/>
            <person name="Tsai Y.-C."/>
            <person name="Martin N."/>
            <person name="Korlach J."/>
            <person name="Wiedmann M."/>
        </authorList>
    </citation>
    <scope>NUCLEOTIDE SEQUENCE [LARGE SCALE GENOMIC DNA]</scope>
    <source>
        <strain evidence="10 11">DSM 14472</strain>
    </source>
</reference>
<evidence type="ECO:0000256" key="2">
    <source>
        <dbReference type="ARBA" id="ARBA00005801"/>
    </source>
</evidence>
<evidence type="ECO:0000256" key="5">
    <source>
        <dbReference type="ARBA" id="ARBA00022989"/>
    </source>
</evidence>
<dbReference type="Proteomes" id="UP000029507">
    <property type="component" value="Chromosome"/>
</dbReference>
<evidence type="ECO:0000313" key="10">
    <source>
        <dbReference type="EMBL" id="AIQ65849.1"/>
    </source>
</evidence>
<accession>A0A089NAG0</accession>
<keyword evidence="5 7" id="KW-1133">Transmembrane helix</keyword>
<feature type="transmembrane region" description="Helical" evidence="7">
    <location>
        <begin position="123"/>
        <end position="141"/>
    </location>
</feature>
<dbReference type="Pfam" id="PF06750">
    <property type="entry name" value="A24_N_bact"/>
    <property type="match status" value="1"/>
</dbReference>
<protein>
    <submittedName>
        <fullName evidence="10">Prepilin peptidase</fullName>
    </submittedName>
</protein>
<keyword evidence="11" id="KW-1185">Reference proteome</keyword>
<dbReference type="Pfam" id="PF01478">
    <property type="entry name" value="Peptidase_A24"/>
    <property type="match status" value="1"/>
</dbReference>
<feature type="transmembrane region" description="Helical" evidence="7">
    <location>
        <begin position="178"/>
        <end position="205"/>
    </location>
</feature>
<name>A0A089NAG0_9BACL</name>
<evidence type="ECO:0000256" key="3">
    <source>
        <dbReference type="ARBA" id="ARBA00022475"/>
    </source>
</evidence>
<keyword evidence="3" id="KW-1003">Cell membrane</keyword>
<evidence type="ECO:0000313" key="11">
    <source>
        <dbReference type="Proteomes" id="UP000029507"/>
    </source>
</evidence>
<proteinExistence type="inferred from homology"/>
<dbReference type="InterPro" id="IPR010627">
    <property type="entry name" value="Prepilin_pept_A24_N"/>
</dbReference>
<evidence type="ECO:0000256" key="6">
    <source>
        <dbReference type="ARBA" id="ARBA00023136"/>
    </source>
</evidence>
<dbReference type="GO" id="GO:0004190">
    <property type="term" value="F:aspartic-type endopeptidase activity"/>
    <property type="evidence" value="ECO:0007669"/>
    <property type="project" value="InterPro"/>
</dbReference>
<comment type="subcellular location">
    <subcellularLocation>
        <location evidence="1">Cell membrane</location>
        <topology evidence="1">Multi-pass membrane protein</topology>
    </subcellularLocation>
</comment>
<dbReference type="AlphaFoldDB" id="A0A089NAG0"/>